<feature type="domain" description="Helix-turn-helix" evidence="4">
    <location>
        <begin position="459"/>
        <end position="509"/>
    </location>
</feature>
<comment type="caution">
    <text evidence="5">The sequence shown here is derived from an EMBL/GenBank/DDBJ whole genome shotgun (WGS) entry which is preliminary data.</text>
</comment>
<dbReference type="CDD" id="cd05819">
    <property type="entry name" value="NHL"/>
    <property type="match status" value="1"/>
</dbReference>
<organism evidence="5 6">
    <name type="scientific">Rotaria socialis</name>
    <dbReference type="NCBI Taxonomy" id="392032"/>
    <lineage>
        <taxon>Eukaryota</taxon>
        <taxon>Metazoa</taxon>
        <taxon>Spiralia</taxon>
        <taxon>Gnathifera</taxon>
        <taxon>Rotifera</taxon>
        <taxon>Eurotatoria</taxon>
        <taxon>Bdelloidea</taxon>
        <taxon>Philodinida</taxon>
        <taxon>Philodinidae</taxon>
        <taxon>Rotaria</taxon>
    </lineage>
</organism>
<evidence type="ECO:0000256" key="3">
    <source>
        <dbReference type="SAM" id="SignalP"/>
    </source>
</evidence>
<accession>A0A817PIP3</accession>
<reference evidence="5" key="1">
    <citation type="submission" date="2021-02" db="EMBL/GenBank/DDBJ databases">
        <authorList>
            <person name="Nowell W R."/>
        </authorList>
    </citation>
    <scope>NUCLEOTIDE SEQUENCE</scope>
</reference>
<dbReference type="SUPFAM" id="SSF101898">
    <property type="entry name" value="NHL repeat"/>
    <property type="match status" value="1"/>
</dbReference>
<dbReference type="EMBL" id="CAJNXB010001430">
    <property type="protein sequence ID" value="CAF3165788.1"/>
    <property type="molecule type" value="Genomic_DNA"/>
</dbReference>
<dbReference type="InterPro" id="IPR058912">
    <property type="entry name" value="HTH_animal"/>
</dbReference>
<dbReference type="InterPro" id="IPR011042">
    <property type="entry name" value="6-blade_b-propeller_TolB-like"/>
</dbReference>
<gene>
    <name evidence="5" type="ORF">TIS948_LOCUS10536</name>
</gene>
<proteinExistence type="predicted"/>
<name>A0A817PIP3_9BILA</name>
<dbReference type="Pfam" id="PF26215">
    <property type="entry name" value="HTH_animal"/>
    <property type="match status" value="1"/>
</dbReference>
<sequence>MHMLFICLFILICADTTCAQVIRQLSGCNAPVCSFPGDSSITCTPCYGFQTANGKNVCAPAVDCSLFDRCINGTSCSSNSTVCVVNTCCLSPVCLPIFLNSTCYTGQISAYSTTIAAASTVPLSQSYSTTPQTMSTSVPTSTTTALMTTRICPNATWNNTYTVVGGGYSAVNYGSITDIFVDANRNVYASSYANMAIMKFFVGNINPILVGNSMPYMPMAIYVDAAGTIYSCEIRNGLNGSTQGRVQQYVAGNTTGTTLLGGTGCNNTLTSLCGCGGINVDKQGQLYVSDTYNNRVVLFNVSSKVVNYVFGTNAVFGSSPNQLTKPWSISVDANNNVYVFDNFIQSQYATSYGPSRVVRFNAGAVIGTTVVPIVNNGYTMGVDQFGQIYTTQFTGNGYSPAVYSQISKWSSIGTTFTVAINGITTLPNNPLSHFYGVRFDSDGRYYHRIRGGAMGSSYMHMKKNIPFAMLLRAIRYYSTFKAVLNEREDLRMALLLNKYLCVFMDKHFNRVLQKFNINQPLTSNNK</sequence>
<evidence type="ECO:0000256" key="2">
    <source>
        <dbReference type="PROSITE-ProRule" id="PRU00504"/>
    </source>
</evidence>
<dbReference type="Pfam" id="PF01436">
    <property type="entry name" value="NHL"/>
    <property type="match status" value="1"/>
</dbReference>
<feature type="signal peptide" evidence="3">
    <location>
        <begin position="1"/>
        <end position="19"/>
    </location>
</feature>
<protein>
    <recommendedName>
        <fullName evidence="4">Helix-turn-helix domain-containing protein</fullName>
    </recommendedName>
</protein>
<dbReference type="InterPro" id="IPR001258">
    <property type="entry name" value="NHL_repeat"/>
</dbReference>
<dbReference type="OrthoDB" id="9996717at2759"/>
<keyword evidence="3" id="KW-0732">Signal</keyword>
<evidence type="ECO:0000259" key="4">
    <source>
        <dbReference type="Pfam" id="PF26215"/>
    </source>
</evidence>
<feature type="repeat" description="NHL" evidence="2">
    <location>
        <begin position="277"/>
        <end position="302"/>
    </location>
</feature>
<dbReference type="AlphaFoldDB" id="A0A817PIP3"/>
<dbReference type="PROSITE" id="PS51125">
    <property type="entry name" value="NHL"/>
    <property type="match status" value="1"/>
</dbReference>
<feature type="chain" id="PRO_5032280386" description="Helix-turn-helix domain-containing protein" evidence="3">
    <location>
        <begin position="20"/>
        <end position="526"/>
    </location>
</feature>
<keyword evidence="1" id="KW-0677">Repeat</keyword>
<evidence type="ECO:0000313" key="5">
    <source>
        <dbReference type="EMBL" id="CAF3165788.1"/>
    </source>
</evidence>
<evidence type="ECO:0000256" key="1">
    <source>
        <dbReference type="ARBA" id="ARBA00022737"/>
    </source>
</evidence>
<dbReference type="Proteomes" id="UP000663825">
    <property type="component" value="Unassembled WGS sequence"/>
</dbReference>
<evidence type="ECO:0000313" key="6">
    <source>
        <dbReference type="Proteomes" id="UP000663825"/>
    </source>
</evidence>
<dbReference type="Gene3D" id="2.120.10.30">
    <property type="entry name" value="TolB, C-terminal domain"/>
    <property type="match status" value="1"/>
</dbReference>